<sequence length="197" mass="21297">MKQRIDGVTPPYEPETDRALHRWMPPGVAREPLMLFKVLERHPELASRMRALGAGLLVHGRLSDADRELVIARVTARSGCAYEWGVHIATYAEAAGLTAEQVALTATGAPDDPAWSARQSALLHAVDELHAGSQLSDAAWSGLRAHLDERESLELLVLAGWYRTIAYVANGVRVEGEPWAAAFPAASSDGPGFPDGR</sequence>
<protein>
    <submittedName>
        <fullName evidence="2">Carboxymuconolactone decarboxylase family protein</fullName>
    </submittedName>
</protein>
<organism evidence="2">
    <name type="scientific">Streptomyces sp. R21</name>
    <dbReference type="NCBI Taxonomy" id="3238627"/>
    <lineage>
        <taxon>Bacteria</taxon>
        <taxon>Bacillati</taxon>
        <taxon>Actinomycetota</taxon>
        <taxon>Actinomycetes</taxon>
        <taxon>Kitasatosporales</taxon>
        <taxon>Streptomycetaceae</taxon>
        <taxon>Streptomyces</taxon>
    </lineage>
</organism>
<dbReference type="SUPFAM" id="SSF69118">
    <property type="entry name" value="AhpD-like"/>
    <property type="match status" value="1"/>
</dbReference>
<feature type="domain" description="Carboxymuconolactone decarboxylase-like" evidence="1">
    <location>
        <begin position="43"/>
        <end position="123"/>
    </location>
</feature>
<evidence type="ECO:0000313" key="2">
    <source>
        <dbReference type="EMBL" id="XDQ30138.1"/>
    </source>
</evidence>
<accession>A0AB39PK15</accession>
<dbReference type="InterPro" id="IPR003779">
    <property type="entry name" value="CMD-like"/>
</dbReference>
<evidence type="ECO:0000259" key="1">
    <source>
        <dbReference type="Pfam" id="PF02627"/>
    </source>
</evidence>
<dbReference type="PANTHER" id="PTHR34846:SF5">
    <property type="entry name" value="CARBOXYMUCONOLACTONE DECARBOXYLASE-LIKE DOMAIN-CONTAINING PROTEIN"/>
    <property type="match status" value="1"/>
</dbReference>
<reference evidence="2" key="1">
    <citation type="submission" date="2024-07" db="EMBL/GenBank/DDBJ databases">
        <authorList>
            <person name="Yu S.T."/>
        </authorList>
    </citation>
    <scope>NUCLEOTIDE SEQUENCE</scope>
    <source>
        <strain evidence="2">R21</strain>
    </source>
</reference>
<dbReference type="InterPro" id="IPR029032">
    <property type="entry name" value="AhpD-like"/>
</dbReference>
<dbReference type="GO" id="GO:0051920">
    <property type="term" value="F:peroxiredoxin activity"/>
    <property type="evidence" value="ECO:0007669"/>
    <property type="project" value="InterPro"/>
</dbReference>
<gene>
    <name evidence="2" type="ORF">AB5J56_37925</name>
</gene>
<dbReference type="Gene3D" id="1.20.1290.10">
    <property type="entry name" value="AhpD-like"/>
    <property type="match status" value="1"/>
</dbReference>
<dbReference type="AlphaFoldDB" id="A0AB39PK15"/>
<proteinExistence type="predicted"/>
<dbReference type="PANTHER" id="PTHR34846">
    <property type="entry name" value="4-CARBOXYMUCONOLACTONE DECARBOXYLASE FAMILY PROTEIN (AFU_ORTHOLOGUE AFUA_6G11590)"/>
    <property type="match status" value="1"/>
</dbReference>
<dbReference type="EMBL" id="CP163435">
    <property type="protein sequence ID" value="XDQ30138.1"/>
    <property type="molecule type" value="Genomic_DNA"/>
</dbReference>
<dbReference type="RefSeq" id="WP_369239781.1">
    <property type="nucleotide sequence ID" value="NZ_CP163435.1"/>
</dbReference>
<name>A0AB39PK15_9ACTN</name>
<dbReference type="Pfam" id="PF02627">
    <property type="entry name" value="CMD"/>
    <property type="match status" value="1"/>
</dbReference>